<accession>A0A371CPX0</accession>
<sequence length="238" mass="26234">MDPNSAAYQQWLQQQQLQAQAQLVHAQAQAQAQAQIQSQEAQAQAQAQRYWQAQTMGSGLEFSPGGQAMYYMPTASSGYAQASTAPPYTQGWQNNPQFMPMQPGYAPQSPQAHWQQQASPGSMAPIASSSTGHAAALYRYPTEVTSTWQKYSIMHEMKELISKEGPTLILKCPHPETATWPAAYTIESKEEPRWAGISQTRSQMIKTLDGVMVAELSHTEKWNLVTGLAMPGNIVSMN</sequence>
<protein>
    <submittedName>
        <fullName evidence="1">Uncharacterized protein</fullName>
    </submittedName>
</protein>
<name>A0A371CPX0_9APHY</name>
<keyword evidence="2" id="KW-1185">Reference proteome</keyword>
<dbReference type="AlphaFoldDB" id="A0A371CPX0"/>
<reference evidence="1 2" key="1">
    <citation type="journal article" date="2018" name="Biotechnol. Biofuels">
        <title>Integrative visual omics of the white-rot fungus Polyporus brumalis exposes the biotechnological potential of its oxidative enzymes for delignifying raw plant biomass.</title>
        <authorList>
            <person name="Miyauchi S."/>
            <person name="Rancon A."/>
            <person name="Drula E."/>
            <person name="Hage H."/>
            <person name="Chaduli D."/>
            <person name="Favel A."/>
            <person name="Grisel S."/>
            <person name="Henrissat B."/>
            <person name="Herpoel-Gimbert I."/>
            <person name="Ruiz-Duenas F.J."/>
            <person name="Chevret D."/>
            <person name="Hainaut M."/>
            <person name="Lin J."/>
            <person name="Wang M."/>
            <person name="Pangilinan J."/>
            <person name="Lipzen A."/>
            <person name="Lesage-Meessen L."/>
            <person name="Navarro D."/>
            <person name="Riley R."/>
            <person name="Grigoriev I.V."/>
            <person name="Zhou S."/>
            <person name="Raouche S."/>
            <person name="Rosso M.N."/>
        </authorList>
    </citation>
    <scope>NUCLEOTIDE SEQUENCE [LARGE SCALE GENOMIC DNA]</scope>
    <source>
        <strain evidence="1 2">BRFM 1820</strain>
    </source>
</reference>
<evidence type="ECO:0000313" key="1">
    <source>
        <dbReference type="EMBL" id="RDX42302.1"/>
    </source>
</evidence>
<organism evidence="1 2">
    <name type="scientific">Lentinus brumalis</name>
    <dbReference type="NCBI Taxonomy" id="2498619"/>
    <lineage>
        <taxon>Eukaryota</taxon>
        <taxon>Fungi</taxon>
        <taxon>Dikarya</taxon>
        <taxon>Basidiomycota</taxon>
        <taxon>Agaricomycotina</taxon>
        <taxon>Agaricomycetes</taxon>
        <taxon>Polyporales</taxon>
        <taxon>Polyporaceae</taxon>
        <taxon>Lentinus</taxon>
    </lineage>
</organism>
<gene>
    <name evidence="1" type="ORF">OH76DRAFT_1422618</name>
</gene>
<evidence type="ECO:0000313" key="2">
    <source>
        <dbReference type="Proteomes" id="UP000256964"/>
    </source>
</evidence>
<dbReference type="Proteomes" id="UP000256964">
    <property type="component" value="Unassembled WGS sequence"/>
</dbReference>
<dbReference type="EMBL" id="KZ857488">
    <property type="protein sequence ID" value="RDX42302.1"/>
    <property type="molecule type" value="Genomic_DNA"/>
</dbReference>
<proteinExistence type="predicted"/>